<feature type="transmembrane region" description="Helical" evidence="1">
    <location>
        <begin position="264"/>
        <end position="282"/>
    </location>
</feature>
<protein>
    <submittedName>
        <fullName evidence="2">Uncharacterized protein</fullName>
    </submittedName>
</protein>
<evidence type="ECO:0000313" key="2">
    <source>
        <dbReference type="EMBL" id="GIE53709.1"/>
    </source>
</evidence>
<feature type="transmembrane region" description="Helical" evidence="1">
    <location>
        <begin position="155"/>
        <end position="176"/>
    </location>
</feature>
<reference evidence="2" key="1">
    <citation type="submission" date="2021-01" db="EMBL/GenBank/DDBJ databases">
        <title>Whole genome shotgun sequence of Actinoplanes nipponensis NBRC 14063.</title>
        <authorList>
            <person name="Komaki H."/>
            <person name="Tamura T."/>
        </authorList>
    </citation>
    <scope>NUCLEOTIDE SEQUENCE</scope>
    <source>
        <strain evidence="2">NBRC 14063</strain>
    </source>
</reference>
<feature type="transmembrane region" description="Helical" evidence="1">
    <location>
        <begin position="224"/>
        <end position="244"/>
    </location>
</feature>
<proteinExistence type="predicted"/>
<keyword evidence="1" id="KW-1133">Transmembrane helix</keyword>
<sequence length="295" mass="29672">MTSNPAAPGPPADRVPVAHPRALAASAAVSGGLAVLLAGSALAGLVGGYPGPGSVSAVLRGYDLVTLLLTVPLLGWAAARRTPRAALVWAGVLMSLVYTYAYYLFGTELTVLFPAHAVVFTLSLAALVLLLAAIDVPRLAAGFGPRTPVRFAGGVLLLLGVALAVMWTAGTVRALAAGSALAEPSRLIVPAAVTRLGAALDLSLLAPAYGLAGVLLWRRAGWGYVAATGLLVAGVLHQVAYLTALVVQRVAEVPGAPGFDPVEPVIVAAFAVGAALMLAHGGRRPARAGGQRPSA</sequence>
<accession>A0A919JVE8</accession>
<dbReference type="Proteomes" id="UP000647172">
    <property type="component" value="Unassembled WGS sequence"/>
</dbReference>
<evidence type="ECO:0000256" key="1">
    <source>
        <dbReference type="SAM" id="Phobius"/>
    </source>
</evidence>
<evidence type="ECO:0000313" key="3">
    <source>
        <dbReference type="Proteomes" id="UP000647172"/>
    </source>
</evidence>
<dbReference type="EMBL" id="BOMQ01000088">
    <property type="protein sequence ID" value="GIE53709.1"/>
    <property type="molecule type" value="Genomic_DNA"/>
</dbReference>
<feature type="transmembrane region" description="Helical" evidence="1">
    <location>
        <begin position="23"/>
        <end position="49"/>
    </location>
</feature>
<feature type="transmembrane region" description="Helical" evidence="1">
    <location>
        <begin position="86"/>
        <end position="105"/>
    </location>
</feature>
<keyword evidence="3" id="KW-1185">Reference proteome</keyword>
<dbReference type="RefSeq" id="WP_203775952.1">
    <property type="nucleotide sequence ID" value="NZ_BAAAYJ010000063.1"/>
</dbReference>
<feature type="transmembrane region" description="Helical" evidence="1">
    <location>
        <begin position="196"/>
        <end position="217"/>
    </location>
</feature>
<feature type="transmembrane region" description="Helical" evidence="1">
    <location>
        <begin position="61"/>
        <end position="79"/>
    </location>
</feature>
<name>A0A919JVE8_9ACTN</name>
<feature type="transmembrane region" description="Helical" evidence="1">
    <location>
        <begin position="111"/>
        <end position="134"/>
    </location>
</feature>
<keyword evidence="1" id="KW-0812">Transmembrane</keyword>
<dbReference type="AlphaFoldDB" id="A0A919JVE8"/>
<keyword evidence="1" id="KW-0472">Membrane</keyword>
<organism evidence="2 3">
    <name type="scientific">Actinoplanes nipponensis</name>
    <dbReference type="NCBI Taxonomy" id="135950"/>
    <lineage>
        <taxon>Bacteria</taxon>
        <taxon>Bacillati</taxon>
        <taxon>Actinomycetota</taxon>
        <taxon>Actinomycetes</taxon>
        <taxon>Micromonosporales</taxon>
        <taxon>Micromonosporaceae</taxon>
        <taxon>Actinoplanes</taxon>
    </lineage>
</organism>
<comment type="caution">
    <text evidence="2">The sequence shown here is derived from an EMBL/GenBank/DDBJ whole genome shotgun (WGS) entry which is preliminary data.</text>
</comment>
<gene>
    <name evidence="2" type="ORF">Ani05nite_72430</name>
</gene>